<feature type="transmembrane region" description="Helical" evidence="9">
    <location>
        <begin position="12"/>
        <end position="45"/>
    </location>
</feature>
<feature type="transmembrane region" description="Helical" evidence="9">
    <location>
        <begin position="82"/>
        <end position="104"/>
    </location>
</feature>
<evidence type="ECO:0000256" key="6">
    <source>
        <dbReference type="ARBA" id="ARBA00022989"/>
    </source>
</evidence>
<evidence type="ECO:0000256" key="8">
    <source>
        <dbReference type="ARBA" id="ARBA00023315"/>
    </source>
</evidence>
<comment type="subcellular location">
    <subcellularLocation>
        <location evidence="1 9">Cell membrane</location>
        <topology evidence="1 9">Multi-pass membrane protein</topology>
    </subcellularLocation>
</comment>
<dbReference type="InterPro" id="IPR003010">
    <property type="entry name" value="C-N_Hydrolase"/>
</dbReference>
<dbReference type="GO" id="GO:0042158">
    <property type="term" value="P:lipoprotein biosynthetic process"/>
    <property type="evidence" value="ECO:0007669"/>
    <property type="project" value="UniProtKB-UniRule"/>
</dbReference>
<name>A0A1I1R7V8_9GAMM</name>
<feature type="transmembrane region" description="Helical" evidence="9">
    <location>
        <begin position="125"/>
        <end position="145"/>
    </location>
</feature>
<dbReference type="OrthoDB" id="9804277at2"/>
<evidence type="ECO:0000256" key="9">
    <source>
        <dbReference type="HAMAP-Rule" id="MF_01148"/>
    </source>
</evidence>
<evidence type="ECO:0000256" key="2">
    <source>
        <dbReference type="ARBA" id="ARBA00010065"/>
    </source>
</evidence>
<dbReference type="GO" id="GO:0005886">
    <property type="term" value="C:plasma membrane"/>
    <property type="evidence" value="ECO:0007669"/>
    <property type="project" value="UniProtKB-SubCell"/>
</dbReference>
<reference evidence="11 12" key="1">
    <citation type="submission" date="2016-10" db="EMBL/GenBank/DDBJ databases">
        <authorList>
            <person name="de Groot N.N."/>
        </authorList>
    </citation>
    <scope>NUCLEOTIDE SEQUENCE [LARGE SCALE GENOMIC DNA]</scope>
    <source>
        <strain evidence="11 12">HL3</strain>
    </source>
</reference>
<gene>
    <name evidence="9" type="primary">lnt</name>
    <name evidence="11" type="ORF">SAMN05660831_01334</name>
</gene>
<keyword evidence="5 9" id="KW-0812">Transmembrane</keyword>
<dbReference type="Pfam" id="PF20154">
    <property type="entry name" value="LNT_N"/>
    <property type="match status" value="1"/>
</dbReference>
<keyword evidence="6 9" id="KW-1133">Transmembrane helix</keyword>
<feature type="transmembrane region" description="Helical" evidence="9">
    <location>
        <begin position="165"/>
        <end position="186"/>
    </location>
</feature>
<comment type="caution">
    <text evidence="9">Lacks conserved residue(s) required for the propagation of feature annotation.</text>
</comment>
<accession>A0A1I1R7V8</accession>
<comment type="similarity">
    <text evidence="2 9">Belongs to the CN hydrolase family. Apolipoprotein N-acyltransferase subfamily.</text>
</comment>
<evidence type="ECO:0000256" key="5">
    <source>
        <dbReference type="ARBA" id="ARBA00022692"/>
    </source>
</evidence>
<dbReference type="CDD" id="cd07571">
    <property type="entry name" value="ALP_N-acyl_transferase"/>
    <property type="match status" value="1"/>
</dbReference>
<dbReference type="EMBL" id="FOMJ01000003">
    <property type="protein sequence ID" value="SFD26400.1"/>
    <property type="molecule type" value="Genomic_DNA"/>
</dbReference>
<evidence type="ECO:0000256" key="1">
    <source>
        <dbReference type="ARBA" id="ARBA00004651"/>
    </source>
</evidence>
<evidence type="ECO:0000256" key="4">
    <source>
        <dbReference type="ARBA" id="ARBA00022679"/>
    </source>
</evidence>
<feature type="transmembrane region" description="Helical" evidence="9">
    <location>
        <begin position="57"/>
        <end position="76"/>
    </location>
</feature>
<dbReference type="Gene3D" id="3.60.110.10">
    <property type="entry name" value="Carbon-nitrogen hydrolase"/>
    <property type="match status" value="1"/>
</dbReference>
<dbReference type="RefSeq" id="WP_093427977.1">
    <property type="nucleotide sequence ID" value="NZ_FOMJ01000003.1"/>
</dbReference>
<dbReference type="AlphaFoldDB" id="A0A1I1R7V8"/>
<evidence type="ECO:0000313" key="12">
    <source>
        <dbReference type="Proteomes" id="UP000198611"/>
    </source>
</evidence>
<keyword evidence="7 9" id="KW-0472">Membrane</keyword>
<evidence type="ECO:0000313" key="11">
    <source>
        <dbReference type="EMBL" id="SFD26400.1"/>
    </source>
</evidence>
<dbReference type="GO" id="GO:0016410">
    <property type="term" value="F:N-acyltransferase activity"/>
    <property type="evidence" value="ECO:0007669"/>
    <property type="project" value="UniProtKB-UniRule"/>
</dbReference>
<comment type="catalytic activity">
    <reaction evidence="9">
        <text>N-terminal S-1,2-diacyl-sn-glyceryl-L-cysteinyl-[lipoprotein] + a glycerophospholipid = N-acyl-S-1,2-diacyl-sn-glyceryl-L-cysteinyl-[lipoprotein] + a 2-acyl-sn-glycero-3-phospholipid + H(+)</text>
        <dbReference type="Rhea" id="RHEA:48228"/>
        <dbReference type="Rhea" id="RHEA-COMP:14681"/>
        <dbReference type="Rhea" id="RHEA-COMP:14684"/>
        <dbReference type="ChEBI" id="CHEBI:15378"/>
        <dbReference type="ChEBI" id="CHEBI:136912"/>
        <dbReference type="ChEBI" id="CHEBI:140656"/>
        <dbReference type="ChEBI" id="CHEBI:140657"/>
        <dbReference type="ChEBI" id="CHEBI:140660"/>
        <dbReference type="EC" id="2.3.1.269"/>
    </reaction>
</comment>
<evidence type="ECO:0000259" key="10">
    <source>
        <dbReference type="PROSITE" id="PS50263"/>
    </source>
</evidence>
<dbReference type="STRING" id="1123397.SAMN05660831_01334"/>
<protein>
    <recommendedName>
        <fullName evidence="9">Apolipoprotein N-acyltransferase</fullName>
        <shortName evidence="9">ALP N-acyltransferase</shortName>
        <ecNumber evidence="9">2.3.1.269</ecNumber>
    </recommendedName>
</protein>
<dbReference type="PROSITE" id="PS50263">
    <property type="entry name" value="CN_HYDROLASE"/>
    <property type="match status" value="1"/>
</dbReference>
<feature type="domain" description="CN hydrolase" evidence="10">
    <location>
        <begin position="229"/>
        <end position="464"/>
    </location>
</feature>
<dbReference type="SUPFAM" id="SSF56317">
    <property type="entry name" value="Carbon-nitrogen hydrolase"/>
    <property type="match status" value="1"/>
</dbReference>
<comment type="pathway">
    <text evidence="9">Protein modification; lipoprotein biosynthesis (N-acyl transfer).</text>
</comment>
<dbReference type="InterPro" id="IPR036526">
    <property type="entry name" value="C-N_Hydrolase_sf"/>
</dbReference>
<dbReference type="InterPro" id="IPR004563">
    <property type="entry name" value="Apolipo_AcylTrfase"/>
</dbReference>
<comment type="function">
    <text evidence="9">Catalyzes the phospholipid dependent N-acylation of the N-terminal cysteine of apolipoprotein, the last step in lipoprotein maturation.</text>
</comment>
<organism evidence="11 12">
    <name type="scientific">Thiohalospira halophila DSM 15071</name>
    <dbReference type="NCBI Taxonomy" id="1123397"/>
    <lineage>
        <taxon>Bacteria</taxon>
        <taxon>Pseudomonadati</taxon>
        <taxon>Pseudomonadota</taxon>
        <taxon>Gammaproteobacteria</taxon>
        <taxon>Thiohalospirales</taxon>
        <taxon>Thiohalospiraceae</taxon>
        <taxon>Thiohalospira</taxon>
    </lineage>
</organism>
<dbReference type="HAMAP" id="MF_01148">
    <property type="entry name" value="Lnt"/>
    <property type="match status" value="1"/>
</dbReference>
<keyword evidence="8 9" id="KW-0012">Acyltransferase</keyword>
<keyword evidence="12" id="KW-1185">Reference proteome</keyword>
<dbReference type="Pfam" id="PF00795">
    <property type="entry name" value="CN_hydrolase"/>
    <property type="match status" value="1"/>
</dbReference>
<keyword evidence="11" id="KW-0449">Lipoprotein</keyword>
<dbReference type="NCBIfam" id="TIGR00546">
    <property type="entry name" value="lnt"/>
    <property type="match status" value="1"/>
</dbReference>
<proteinExistence type="inferred from homology"/>
<dbReference type="EC" id="2.3.1.269" evidence="9"/>
<dbReference type="PANTHER" id="PTHR38686:SF1">
    <property type="entry name" value="APOLIPOPROTEIN N-ACYLTRANSFERASE"/>
    <property type="match status" value="1"/>
</dbReference>
<dbReference type="InterPro" id="IPR045378">
    <property type="entry name" value="LNT_N"/>
</dbReference>
<dbReference type="Proteomes" id="UP000198611">
    <property type="component" value="Unassembled WGS sequence"/>
</dbReference>
<sequence length="500" mass="54163">MGERPAGWRADLLAALAGAATVGAFAPFELLPLAILGPAVLLWLWQGTGPGVAARRGFAFGLGLFGAGVHWVWVSIHTFGHTPAVLATGLTVAFVLVLAGYFALQGAMGAWLARRLTARGVAPGTLLLVLHPALWVLVEWLRSWLFTGFPWLQLGYAAGEGPLAGWVPILGVFGASALLVLSAALLVRLLRPPRRGPVVALAGLWLSSPLLFLPTWTEPTGETHSVAMIQGDVDQDEKWRPANRGWILERYTRMSRQHAGADLILWPETAVPAFYQQVSGSVLEPLAAELRQQGSDLVVGAPWRGEDGYYNALARVGAEARYTKHHLVPFGEYLPFDAWLRGLIEFFDLPMSDFRPGPPRQPPLTAGGMEMGVSICYEDAFGGEVRAPLPGAGVLVNVSNDAWWGDTIGPHQHLEIAAFRALEAGRPLLRATNNGITARIDHRGRVAERLPQFQPAVLTTEVASRTGATPWVRWGNGPVLWAAVLALAAPWLTTRRRRRA</sequence>
<keyword evidence="4 9" id="KW-0808">Transferase</keyword>
<evidence type="ECO:0000256" key="7">
    <source>
        <dbReference type="ARBA" id="ARBA00023136"/>
    </source>
</evidence>
<dbReference type="UniPathway" id="UPA00666"/>
<keyword evidence="3 9" id="KW-1003">Cell membrane</keyword>
<evidence type="ECO:0000256" key="3">
    <source>
        <dbReference type="ARBA" id="ARBA00022475"/>
    </source>
</evidence>
<dbReference type="PANTHER" id="PTHR38686">
    <property type="entry name" value="APOLIPOPROTEIN N-ACYLTRANSFERASE"/>
    <property type="match status" value="1"/>
</dbReference>